<organism evidence="1 2">
    <name type="scientific">Romanomermis culicivorax</name>
    <name type="common">Nematode worm</name>
    <dbReference type="NCBI Taxonomy" id="13658"/>
    <lineage>
        <taxon>Eukaryota</taxon>
        <taxon>Metazoa</taxon>
        <taxon>Ecdysozoa</taxon>
        <taxon>Nematoda</taxon>
        <taxon>Enoplea</taxon>
        <taxon>Dorylaimia</taxon>
        <taxon>Mermithida</taxon>
        <taxon>Mermithoidea</taxon>
        <taxon>Mermithidae</taxon>
        <taxon>Romanomermis</taxon>
    </lineage>
</organism>
<reference evidence="2" key="1">
    <citation type="submission" date="2022-11" db="UniProtKB">
        <authorList>
            <consortium name="WormBaseParasite"/>
        </authorList>
    </citation>
    <scope>IDENTIFICATION</scope>
</reference>
<accession>A0A915L291</accession>
<evidence type="ECO:0000313" key="2">
    <source>
        <dbReference type="WBParaSite" id="nRc.2.0.1.t43873-RA"/>
    </source>
</evidence>
<evidence type="ECO:0000313" key="1">
    <source>
        <dbReference type="Proteomes" id="UP000887565"/>
    </source>
</evidence>
<dbReference type="Proteomes" id="UP000887565">
    <property type="component" value="Unplaced"/>
</dbReference>
<dbReference type="AlphaFoldDB" id="A0A915L291"/>
<sequence>MDDKMTKIYDPMGYWKINMLLRAVIFLINNQKIIVGMVSTLCCPNSFHPSSKIWINVSSVSSSLVIDYTFYDITREIHEIWAYEVDHSATVLKDDKIFEARTTSLLCPAGYESQNPHHTDIMD</sequence>
<name>A0A915L291_ROMCU</name>
<protein>
    <submittedName>
        <fullName evidence="2">Uncharacterized protein</fullName>
    </submittedName>
</protein>
<keyword evidence="1" id="KW-1185">Reference proteome</keyword>
<proteinExistence type="predicted"/>
<dbReference type="WBParaSite" id="nRc.2.0.1.t43873-RA">
    <property type="protein sequence ID" value="nRc.2.0.1.t43873-RA"/>
    <property type="gene ID" value="nRc.2.0.1.g43873"/>
</dbReference>